<keyword evidence="18" id="KW-1185">Reference proteome</keyword>
<dbReference type="InterPro" id="IPR011989">
    <property type="entry name" value="ARM-like"/>
</dbReference>
<dbReference type="FunFam" id="3.40.50.300:FF:000207">
    <property type="entry name" value="CTP synthase"/>
    <property type="match status" value="1"/>
</dbReference>
<keyword evidence="5 9" id="KW-0067">ATP-binding</keyword>
<keyword evidence="3 9" id="KW-0436">Ligase</keyword>
<gene>
    <name evidence="17" type="ORF">C0Q70_10916</name>
</gene>
<dbReference type="GO" id="GO:0005524">
    <property type="term" value="F:ATP binding"/>
    <property type="evidence" value="ECO:0007669"/>
    <property type="project" value="UniProtKB-KW"/>
</dbReference>
<dbReference type="STRING" id="400727.A0A2T7P4I8"/>
<evidence type="ECO:0000256" key="9">
    <source>
        <dbReference type="RuleBase" id="RU810713"/>
    </source>
</evidence>
<feature type="compositionally biased region" description="Polar residues" evidence="11">
    <location>
        <begin position="1422"/>
        <end position="1431"/>
    </location>
</feature>
<evidence type="ECO:0000313" key="18">
    <source>
        <dbReference type="Proteomes" id="UP000245119"/>
    </source>
</evidence>
<dbReference type="InterPro" id="IPR052575">
    <property type="entry name" value="SSU_processome_comp_20"/>
</dbReference>
<evidence type="ECO:0000259" key="14">
    <source>
        <dbReference type="Pfam" id="PF07539"/>
    </source>
</evidence>
<dbReference type="PANTHER" id="PTHR17695">
    <property type="entry name" value="SMALL SUBUNIT PROCESSOME COMPONENT 20 HOMOLOG"/>
    <property type="match status" value="1"/>
</dbReference>
<evidence type="ECO:0000259" key="13">
    <source>
        <dbReference type="Pfam" id="PF06418"/>
    </source>
</evidence>
<feature type="coiled-coil region" evidence="10">
    <location>
        <begin position="3160"/>
        <end position="3187"/>
    </location>
</feature>
<protein>
    <recommendedName>
        <fullName evidence="9">CTP synthase</fullName>
        <ecNumber evidence="9">6.3.4.2</ecNumber>
    </recommendedName>
    <alternativeName>
        <fullName evidence="9">UTP--ammonia ligase</fullName>
    </alternativeName>
</protein>
<evidence type="ECO:0000313" key="17">
    <source>
        <dbReference type="EMBL" id="PVD28329.1"/>
    </source>
</evidence>
<dbReference type="InterPro" id="IPR046523">
    <property type="entry name" value="UTP20_dom"/>
</dbReference>
<dbReference type="InterPro" id="IPR017456">
    <property type="entry name" value="CTP_synthase_N"/>
</dbReference>
<keyword evidence="10" id="KW-0175">Coiled coil</keyword>
<dbReference type="UniPathway" id="UPA00159">
    <property type="reaction ID" value="UER00277"/>
</dbReference>
<dbReference type="EMBL" id="PZQS01000006">
    <property type="protein sequence ID" value="PVD28329.1"/>
    <property type="molecule type" value="Genomic_DNA"/>
</dbReference>
<feature type="domain" description="U3 small nucleolar RNA-associated protein 20" evidence="15">
    <location>
        <begin position="2310"/>
        <end position="2526"/>
    </location>
</feature>
<feature type="region of interest" description="Disordered" evidence="11">
    <location>
        <begin position="1412"/>
        <end position="1440"/>
    </location>
</feature>
<dbReference type="InterPro" id="IPR033828">
    <property type="entry name" value="GATase1_CTP_Synthase"/>
</dbReference>
<feature type="domain" description="CTP synthase N-terminal" evidence="13">
    <location>
        <begin position="2"/>
        <end position="273"/>
    </location>
</feature>
<accession>A0A2T7P4I8</accession>
<evidence type="ECO:0000259" key="16">
    <source>
        <dbReference type="Pfam" id="PF23099"/>
    </source>
</evidence>
<reference evidence="17 18" key="1">
    <citation type="submission" date="2018-04" db="EMBL/GenBank/DDBJ databases">
        <title>The genome of golden apple snail Pomacea canaliculata provides insight into stress tolerance and invasive adaptation.</title>
        <authorList>
            <person name="Liu C."/>
            <person name="Liu B."/>
            <person name="Ren Y."/>
            <person name="Zhang Y."/>
            <person name="Wang H."/>
            <person name="Li S."/>
            <person name="Jiang F."/>
            <person name="Yin L."/>
            <person name="Zhang G."/>
            <person name="Qian W."/>
            <person name="Fan W."/>
        </authorList>
    </citation>
    <scope>NUCLEOTIDE SEQUENCE [LARGE SCALE GENOMIC DNA]</scope>
    <source>
        <strain evidence="17">SZHN2017</strain>
        <tissue evidence="17">Muscle</tissue>
    </source>
</reference>
<comment type="pathway">
    <text evidence="1 9">Pyrimidine metabolism; CTP biosynthesis via de novo pathway; CTP from UDP: step 2/2.</text>
</comment>
<feature type="domain" description="Glutamine amidotransferase" evidence="12">
    <location>
        <begin position="313"/>
        <end position="538"/>
    </location>
</feature>
<evidence type="ECO:0000259" key="15">
    <source>
        <dbReference type="Pfam" id="PF20416"/>
    </source>
</evidence>
<dbReference type="InterPro" id="IPR057525">
    <property type="entry name" value="UTP20_C"/>
</dbReference>
<dbReference type="HAMAP" id="MF_01227">
    <property type="entry name" value="PyrG"/>
    <property type="match status" value="1"/>
</dbReference>
<dbReference type="GO" id="GO:0044210">
    <property type="term" value="P:'de novo' CTP biosynthetic process"/>
    <property type="evidence" value="ECO:0007669"/>
    <property type="project" value="UniProtKB-UniRule"/>
</dbReference>
<comment type="similarity">
    <text evidence="2 9">Belongs to the CTP synthase family.</text>
</comment>
<dbReference type="InterPro" id="IPR017926">
    <property type="entry name" value="GATASE"/>
</dbReference>
<dbReference type="CDD" id="cd03113">
    <property type="entry name" value="CTPS_N"/>
    <property type="match status" value="1"/>
</dbReference>
<evidence type="ECO:0000256" key="4">
    <source>
        <dbReference type="ARBA" id="ARBA00022741"/>
    </source>
</evidence>
<dbReference type="SUPFAM" id="SSF48371">
    <property type="entry name" value="ARM repeat"/>
    <property type="match status" value="2"/>
</dbReference>
<evidence type="ECO:0000256" key="8">
    <source>
        <dbReference type="ARBA" id="ARBA00047781"/>
    </source>
</evidence>
<evidence type="ECO:0000256" key="5">
    <source>
        <dbReference type="ARBA" id="ARBA00022840"/>
    </source>
</evidence>
<dbReference type="Gene3D" id="3.40.50.880">
    <property type="match status" value="1"/>
</dbReference>
<dbReference type="InterPro" id="IPR004468">
    <property type="entry name" value="CTP_synthase"/>
</dbReference>
<dbReference type="GO" id="GO:0003883">
    <property type="term" value="F:CTP synthase activity"/>
    <property type="evidence" value="ECO:0007669"/>
    <property type="project" value="UniProtKB-UniRule"/>
</dbReference>
<dbReference type="CDD" id="cd01746">
    <property type="entry name" value="GATase1_CTP_Synthase"/>
    <property type="match status" value="1"/>
</dbReference>
<feature type="region of interest" description="Disordered" evidence="11">
    <location>
        <begin position="1827"/>
        <end position="1847"/>
    </location>
</feature>
<keyword evidence="7 9" id="KW-0665">Pyrimidine biosynthesis</keyword>
<dbReference type="SUPFAM" id="SSF52540">
    <property type="entry name" value="P-loop containing nucleoside triphosphate hydrolases"/>
    <property type="match status" value="1"/>
</dbReference>
<evidence type="ECO:0000256" key="2">
    <source>
        <dbReference type="ARBA" id="ARBA00007533"/>
    </source>
</evidence>
<dbReference type="PANTHER" id="PTHR17695:SF11">
    <property type="entry name" value="SMALL SUBUNIT PROCESSOME COMPONENT 20 HOMOLOG"/>
    <property type="match status" value="1"/>
</dbReference>
<evidence type="ECO:0000256" key="11">
    <source>
        <dbReference type="SAM" id="MobiDB-lite"/>
    </source>
</evidence>
<dbReference type="InterPro" id="IPR011430">
    <property type="entry name" value="UTP20_N"/>
</dbReference>
<evidence type="ECO:0000259" key="12">
    <source>
        <dbReference type="Pfam" id="PF00117"/>
    </source>
</evidence>
<dbReference type="Proteomes" id="UP000245119">
    <property type="component" value="Linkage Group LG6"/>
</dbReference>
<dbReference type="NCBIfam" id="TIGR00337">
    <property type="entry name" value="PyrG"/>
    <property type="match status" value="1"/>
</dbReference>
<feature type="domain" description="U3 small nucleolar RNA-associated protein 20 C-terminal" evidence="16">
    <location>
        <begin position="2849"/>
        <end position="3178"/>
    </location>
</feature>
<dbReference type="NCBIfam" id="NF003792">
    <property type="entry name" value="PRK05380.1"/>
    <property type="match status" value="1"/>
</dbReference>
<dbReference type="EC" id="6.3.4.2" evidence="9"/>
<dbReference type="Pfam" id="PF00117">
    <property type="entry name" value="GATase"/>
    <property type="match status" value="1"/>
</dbReference>
<dbReference type="PROSITE" id="PS51273">
    <property type="entry name" value="GATASE_TYPE_1"/>
    <property type="match status" value="1"/>
</dbReference>
<dbReference type="GO" id="GO:0032040">
    <property type="term" value="C:small-subunit processome"/>
    <property type="evidence" value="ECO:0007669"/>
    <property type="project" value="TreeGrafter"/>
</dbReference>
<dbReference type="Pfam" id="PF07539">
    <property type="entry name" value="UTP20_N"/>
    <property type="match status" value="1"/>
</dbReference>
<dbReference type="Pfam" id="PF20416">
    <property type="entry name" value="UTP20"/>
    <property type="match status" value="1"/>
</dbReference>
<keyword evidence="6 9" id="KW-0315">Glutamine amidotransferase</keyword>
<evidence type="ECO:0000256" key="10">
    <source>
        <dbReference type="SAM" id="Coils"/>
    </source>
</evidence>
<evidence type="ECO:0000256" key="1">
    <source>
        <dbReference type="ARBA" id="ARBA00005171"/>
    </source>
</evidence>
<comment type="catalytic activity">
    <reaction evidence="8 9">
        <text>UTP + L-glutamine + ATP + H2O = CTP + L-glutamate + ADP + phosphate + 2 H(+)</text>
        <dbReference type="Rhea" id="RHEA:26426"/>
        <dbReference type="ChEBI" id="CHEBI:15377"/>
        <dbReference type="ChEBI" id="CHEBI:15378"/>
        <dbReference type="ChEBI" id="CHEBI:29985"/>
        <dbReference type="ChEBI" id="CHEBI:30616"/>
        <dbReference type="ChEBI" id="CHEBI:37563"/>
        <dbReference type="ChEBI" id="CHEBI:43474"/>
        <dbReference type="ChEBI" id="CHEBI:46398"/>
        <dbReference type="ChEBI" id="CHEBI:58359"/>
        <dbReference type="ChEBI" id="CHEBI:456216"/>
        <dbReference type="EC" id="6.3.4.2"/>
    </reaction>
</comment>
<proteinExistence type="inferred from homology"/>
<dbReference type="Pfam" id="PF23099">
    <property type="entry name" value="UTP20_C"/>
    <property type="match status" value="1"/>
</dbReference>
<name>A0A2T7P4I8_POMCA</name>
<evidence type="ECO:0000256" key="6">
    <source>
        <dbReference type="ARBA" id="ARBA00022962"/>
    </source>
</evidence>
<keyword evidence="4 9" id="KW-0547">Nucleotide-binding</keyword>
<dbReference type="SUPFAM" id="SSF52317">
    <property type="entry name" value="Class I glutamine amidotransferase-like"/>
    <property type="match status" value="1"/>
</dbReference>
<organism evidence="17 18">
    <name type="scientific">Pomacea canaliculata</name>
    <name type="common">Golden apple snail</name>
    <dbReference type="NCBI Taxonomy" id="400727"/>
    <lineage>
        <taxon>Eukaryota</taxon>
        <taxon>Metazoa</taxon>
        <taxon>Spiralia</taxon>
        <taxon>Lophotrochozoa</taxon>
        <taxon>Mollusca</taxon>
        <taxon>Gastropoda</taxon>
        <taxon>Caenogastropoda</taxon>
        <taxon>Architaenioglossa</taxon>
        <taxon>Ampullarioidea</taxon>
        <taxon>Ampullariidae</taxon>
        <taxon>Pomacea</taxon>
    </lineage>
</organism>
<dbReference type="GO" id="GO:0030686">
    <property type="term" value="C:90S preribosome"/>
    <property type="evidence" value="ECO:0007669"/>
    <property type="project" value="TreeGrafter"/>
</dbReference>
<dbReference type="Pfam" id="PF06418">
    <property type="entry name" value="CTP_synth_N"/>
    <property type="match status" value="1"/>
</dbReference>
<sequence>MKYILVTGGVISGVGKGVIASSIGTILRSCGIRVTAIKIDPYINIDAGTFSPYEHGCEVFVLDDGGEVDLDLGNYERFLDVTLHRDNNITTGKIYQQVINRERRGDYLGKTVQVVPHITDAIQEWVMRVSKIPVDGDNKVPEVCLIELGGVIGDIEGMPFVEAFRQFQFRVKRENIICVHVSLIPQPKATGEQKTKPTQSSVRELRGLGISPDIIVCRSVTPLGDDVKEKISLFCHVAPEQVYCVHDVTSIYRVPLLLESQGATDFLIDRLHLKVPNPQSRRPMMRWKELADRYDRLLKEVTIVLVGKYTKLEDAYASVIKALQHAALAASHRLDLKYIEADDLEPAMLHEDPQKYHEAWKELVGANGILVPGGFGGRGVEGKILAAHWARTRNIPYLGVCLGMQCAVIEFARNILGHKDANSAEFDSDTKNPVVIEMPEHNPGQLGGTMRLGKRKTVFKTENSVIRKLYGKSEIVEERHRHRYEVNPKYVSQLEDNGLRFVGRSEDGERMEIMELESHPYFVGVQYHPEYLSRPMKCSAPYLGLLLASCNKLQQYASRGFRPSPRMSFCEDSDSDNVSDEVESLTSSVSKVDLEGELSDQSFFRNAIAKWVDLNCTQNFCDFREEISKFPCDTFVQLVHHAEGIMATIKKHLQVPDTLALEALLDLLVQMARDLGPDFYPHFREVFDILVQLLRSNSHDADILEKVFEAMAYLHKYLWRYLVKNIQEVYGYFSCLLTQSNRDYIQKFAAESFAFLMRKVKDYDTLLEFLFKDLEMNQQKTAGVGQLLFEMMKGVKQHFHTVSSKVFTCILQKLGPHHIENETQLPWKQVEETVEHMMKACATYTNRDQAGPLWTVLLNVLGDVHKSCLTSQKESQPLLNSHLCRLLRMLTVWLQHSNGSIISDPPEVAKALMSLLKELPWTEGLSTDLLKSISLLLQNAGYRLSVELTVQLLSSVFSADFSLKDMKLFAMSLISTPLFEKDVVPGFLSLITTKFDDASEDEQKEMLAWLTNVVLLKTTSPEDGSQLHRLQLYSLDFGRTKKSKKKNSFLLWLQSLVKTTQGNTVTKESLPLAWMAVTCLPHISILNRSASAKALALFWNHLNSSLSRISSIDQDVLLFVMHQAAMSLFLLDSECEVSRLLPFKDVIALLKLYPANLSVLHTADLYLSLINEEEDLFTSDTMGEIYQALEPNLMSGSHKIRLLTLHILTLFPVSVPERPESSEELSTIFSVSLAAEKTPLSVQDSRQRLMHLRKLDHSLVHVIMPAGSFAKMPLLYLMGTLLCPLTLLWGPVSELIATHARGMDREEFWEAFGPWLQFSEAKAEKELNEPEGIDRDDEDLDIASPANLLTHWLKAELMSERKPDYIVFRNHLWKAMQLFPEKCEPKSREIVPLFLGFLQKEYYNDMIEDIEEEKENEDSDNVTNPEGTVQDSSERKTMEIDGGELNLSTSQLRRQSIHTPDGISGGVGKNKYKTMMQSLLAHLELFAKFQNPRSLYQEAEVQDIYLQFLEHKNPQVQKVAFDCIMTYKYKYLTPYKENFERLLDNKTFKSEVVLFSVDHESSEIRQEHRAELLPVLMRILYGKMLSKAGNETSGRRRADTRRSIVLRFLAGCSSKEMQYFLGLVFGPFRQYVTDDPLAMVRGLAENLDLKKFVPPKKMKGVLGAVSIVMDKLGHLLEDNARWVLHLLLAIGAMCASCLKERHLVRPSIITQLKSVRQLIFIRLIQFLGDFDKFEFTDKEVEAILETFVWPQLDRLVIESKCQPSPLLRLFESWSLDPKYFVFLNKQFSSGGKSSLAVMFDLLVSPGLGHSVANIILKTIENMIEAEDEVEDDEPAAKRRRTESVSQQAAAKVPDSMLMLEPYIPALLTYIEGAVKNHSGSLVKELKSSGKEEMFQEMKILARVSAYVKKMRSELEESTLESVLNLMKRIANPRPFYRSLLPLFVNVERRQSRVLLCQILKAFGEKVPDLADIAGIVENLNSWDPKRTEEPDYTLRLQTYRTTVQRLTECTFVDLDFILPLVYNCCFIIKNFDDLSLRDNATHCLVTIIQCQKRLTSDVSVYKELVGEAILPLVKKGLRSKQEQIRHEFLAVLQALVLAYPEHHDFVGLSGLCDTDVDADFFVNIRHIQLHKQTRALRRLSRYLHNYKLTPQQHMGFVVPLLYSYLLDPRYAKSGGILDASVDLTCMSQFHIKPEPKAVEQKSSTSDATSDTNDFIVELDTVMDKPSVVEDDVAEEKEEMLSPETEDTGKTSLPVKKQKEFSADRLDVCPPGLATRVHRMMLQSLIPQLHKKLTEKVKSDEIHKMAGPKYAEDDEILRVPIAMAMVRLLQKLPSGALESRLPGILLRVCNFLKSRAESIRIIARDTLVKIALALGPRFLPFIVKEMRSVLTKGYQLHVLSFTLVHILKKTMSTLKSGDLDPAMNDLQCVFQEELFGKVSEEKGIAGIRAKTFEAKASKGFLAYRLMARFISPDMLGVLVKPLKNVLEGTHSQKTANKVRLVLQKVESGLVSNPAIDAKTMMIFIHTLTADNLPMLKEQIPTEKKEDVQKVMKPESCLLIPKPIPRGGIKPKTTKKATVHVLVEFGLLLLNSCLKKSMLKPEDSTHLALLDPLVPSFVECLSCKYIRKDVCPAENYACAGAAKGDNQELLLMAFKAVTVLVREVKYYELSSEHLRVLLSFCESDLLDFTRQSTAFSVLKAILHRKLNVPELHELIKAVETMVVTAEAEHLRLQCRQVVLQYLLDYPLGKRLTKHLNFFIAQLMYELEDGRLSTLEMIASIFSTFPQDTLQKHAGVFLVHLTVTMVKDESEKCRKLAALAIKSLLGKVDVPTMDSLFSIAFLWITGKKTTHRTYAAQLCSLFVEVEAAHFQKAHLPQVLPIIIQQIDPEKFEKPQDVSEEEELDQCLFNFLTLVTKIFLATDILRNARWTNEINIILGFVEQHLLYPHTWVRLRASEIFGHVFASLPQDGHEMVAYIAENPRVKIRKLVLDMCSQLQAPILDKALALQVVKNLVFLSRNIHHIVTENQLDEEEQKKFSVCWLARKMVREANFEVINNPKFTLKRIHVFKWIAAVVSKLDIETMKALLPIVLPSLQRETADQSHSDQYLKTAAQEIIAFLKKKIGINDFTATYASVQQARNQRKEKRKADRAISAVKTPEVAARKRMKKTKAKIEAKKRKIEQKKVRVKKSKLSVYLKER</sequence>
<dbReference type="InterPro" id="IPR027417">
    <property type="entry name" value="P-loop_NTPase"/>
</dbReference>
<evidence type="ECO:0000256" key="3">
    <source>
        <dbReference type="ARBA" id="ARBA00022598"/>
    </source>
</evidence>
<dbReference type="Gene3D" id="1.25.10.10">
    <property type="entry name" value="Leucine-rich Repeat Variant"/>
    <property type="match status" value="1"/>
</dbReference>
<dbReference type="InterPro" id="IPR016024">
    <property type="entry name" value="ARM-type_fold"/>
</dbReference>
<feature type="domain" description="U3 small nucleolar RNA-associated protein 20 N-terminal" evidence="14">
    <location>
        <begin position="1475"/>
        <end position="2081"/>
    </location>
</feature>
<comment type="function">
    <text evidence="9">Catalyzes the ATP-dependent amination of UTP to CTP with either L-glutamine or ammonia as the source of nitrogen.</text>
</comment>
<dbReference type="Gene3D" id="3.40.50.300">
    <property type="entry name" value="P-loop containing nucleotide triphosphate hydrolases"/>
    <property type="match status" value="1"/>
</dbReference>
<dbReference type="OrthoDB" id="1739076at2759"/>
<evidence type="ECO:0000256" key="7">
    <source>
        <dbReference type="ARBA" id="ARBA00022975"/>
    </source>
</evidence>
<comment type="caution">
    <text evidence="17">The sequence shown here is derived from an EMBL/GenBank/DDBJ whole genome shotgun (WGS) entry which is preliminary data.</text>
</comment>
<dbReference type="FunFam" id="3.40.50.880:FF:000005">
    <property type="entry name" value="CTP synthase"/>
    <property type="match status" value="1"/>
</dbReference>
<dbReference type="InterPro" id="IPR029062">
    <property type="entry name" value="Class_I_gatase-like"/>
</dbReference>